<evidence type="ECO:0000256" key="1">
    <source>
        <dbReference type="ARBA" id="ARBA00004651"/>
    </source>
</evidence>
<comment type="subcellular location">
    <subcellularLocation>
        <location evidence="1 5">Cell membrane</location>
        <topology evidence="1 5">Multi-pass membrane protein</topology>
    </subcellularLocation>
</comment>
<dbReference type="PROSITE" id="PS50928">
    <property type="entry name" value="ABC_TM1"/>
    <property type="match status" value="1"/>
</dbReference>
<dbReference type="GO" id="GO:0055085">
    <property type="term" value="P:transmembrane transport"/>
    <property type="evidence" value="ECO:0007669"/>
    <property type="project" value="InterPro"/>
</dbReference>
<evidence type="ECO:0000313" key="9">
    <source>
        <dbReference type="Proteomes" id="UP000199541"/>
    </source>
</evidence>
<dbReference type="EMBL" id="BNAB01000042">
    <property type="protein sequence ID" value="GHE06426.1"/>
    <property type="molecule type" value="Genomic_DNA"/>
</dbReference>
<dbReference type="CDD" id="cd06261">
    <property type="entry name" value="TM_PBP2"/>
    <property type="match status" value="1"/>
</dbReference>
<name>A0AAN4UV88_9RHOB</name>
<dbReference type="EMBL" id="FNOB01000045">
    <property type="protein sequence ID" value="SDX92513.1"/>
    <property type="molecule type" value="Genomic_DNA"/>
</dbReference>
<dbReference type="Proteomes" id="UP000199541">
    <property type="component" value="Unassembled WGS sequence"/>
</dbReference>
<dbReference type="InterPro" id="IPR052730">
    <property type="entry name" value="Sugar_ABC_transporter"/>
</dbReference>
<feature type="transmembrane region" description="Helical" evidence="5">
    <location>
        <begin position="151"/>
        <end position="175"/>
    </location>
</feature>
<gene>
    <name evidence="7" type="ORF">GCM10008024_40740</name>
    <name evidence="8" type="ORF">SAMN05444006_1457</name>
</gene>
<feature type="domain" description="ABC transmembrane type-1" evidence="6">
    <location>
        <begin position="66"/>
        <end position="277"/>
    </location>
</feature>
<reference evidence="7" key="3">
    <citation type="submission" date="2023-06" db="EMBL/GenBank/DDBJ databases">
        <authorList>
            <person name="Sun Q."/>
            <person name="Zhou Y."/>
        </authorList>
    </citation>
    <scope>NUCLEOTIDE SEQUENCE</scope>
    <source>
        <strain evidence="7">CGMCC 1.10859</strain>
    </source>
</reference>
<keyword evidence="9" id="KW-1185">Reference proteome</keyword>
<accession>A0AAN4UV88</accession>
<dbReference type="Proteomes" id="UP000634647">
    <property type="component" value="Unassembled WGS sequence"/>
</dbReference>
<dbReference type="AlphaFoldDB" id="A0AAN4UV88"/>
<keyword evidence="2 5" id="KW-0812">Transmembrane</keyword>
<evidence type="ECO:0000256" key="5">
    <source>
        <dbReference type="RuleBase" id="RU363032"/>
    </source>
</evidence>
<evidence type="ECO:0000256" key="2">
    <source>
        <dbReference type="ARBA" id="ARBA00022692"/>
    </source>
</evidence>
<evidence type="ECO:0000313" key="10">
    <source>
        <dbReference type="Proteomes" id="UP000634647"/>
    </source>
</evidence>
<dbReference type="Pfam" id="PF00528">
    <property type="entry name" value="BPD_transp_1"/>
    <property type="match status" value="1"/>
</dbReference>
<feature type="transmembrane region" description="Helical" evidence="5">
    <location>
        <begin position="196"/>
        <end position="218"/>
    </location>
</feature>
<dbReference type="InterPro" id="IPR000515">
    <property type="entry name" value="MetI-like"/>
</dbReference>
<sequence length="293" mass="32994">MNKNVNQKAWFLVLPVLLLVAFSAVVPLMTVVNYSVQDTFGNNAFFWNGIAWFSDTLHSPRVWGSLGRQTIFTAIILAIQVPLGIFVALNMPKRGAWATICLVLMALPLLIPWNVVGTIWQIFGRVDIGLLGYTLFHLGIDYNYTQGFYSAWATVVVMDVWHWTSLVALLCYAGLQSIPQAYYQAARIDQASRWKVFRYIELPKMRGVLTIAILLRFMDSFKIYTEPFVLTGGGPGNSTTFLSIDLVKMALGQFDLGPAAAFSLMYFLIILLVSWVFYTVMMQIDKDDAQEGK</sequence>
<dbReference type="PANTHER" id="PTHR43759">
    <property type="entry name" value="TREHALOSE TRANSPORT SYSTEM PERMEASE PROTEIN SUGA"/>
    <property type="match status" value="1"/>
</dbReference>
<dbReference type="PANTHER" id="PTHR43759:SF1">
    <property type="entry name" value="GLUCOSE IMPORT SYSTEM PERMEASE PROTEIN GLCT"/>
    <property type="match status" value="1"/>
</dbReference>
<reference evidence="8 9" key="2">
    <citation type="submission" date="2016-10" db="EMBL/GenBank/DDBJ databases">
        <authorList>
            <person name="Varghese N."/>
            <person name="Submissions S."/>
        </authorList>
    </citation>
    <scope>NUCLEOTIDE SEQUENCE [LARGE SCALE GENOMIC DNA]</scope>
    <source>
        <strain evidence="8 9">DSM 24802</strain>
    </source>
</reference>
<keyword evidence="5" id="KW-0813">Transport</keyword>
<keyword evidence="3 5" id="KW-1133">Transmembrane helix</keyword>
<evidence type="ECO:0000313" key="7">
    <source>
        <dbReference type="EMBL" id="GHE06426.1"/>
    </source>
</evidence>
<feature type="transmembrane region" description="Helical" evidence="5">
    <location>
        <begin position="259"/>
        <end position="278"/>
    </location>
</feature>
<protein>
    <submittedName>
        <fullName evidence="7">ABC transporter permease</fullName>
    </submittedName>
    <submittedName>
        <fullName evidence="8">Carbohydrate ABC transporter membrane protein 1, CUT1 family</fullName>
    </submittedName>
</protein>
<dbReference type="GO" id="GO:0005886">
    <property type="term" value="C:plasma membrane"/>
    <property type="evidence" value="ECO:0007669"/>
    <property type="project" value="UniProtKB-SubCell"/>
</dbReference>
<dbReference type="InterPro" id="IPR035906">
    <property type="entry name" value="MetI-like_sf"/>
</dbReference>
<dbReference type="Gene3D" id="1.10.3720.10">
    <property type="entry name" value="MetI-like"/>
    <property type="match status" value="1"/>
</dbReference>
<evidence type="ECO:0000313" key="8">
    <source>
        <dbReference type="EMBL" id="SDX92513.1"/>
    </source>
</evidence>
<dbReference type="RefSeq" id="WP_035841047.1">
    <property type="nucleotide sequence ID" value="NZ_BNAB01000042.1"/>
</dbReference>
<keyword evidence="4 5" id="KW-0472">Membrane</keyword>
<proteinExistence type="inferred from homology"/>
<comment type="similarity">
    <text evidence="5">Belongs to the binding-protein-dependent transport system permease family.</text>
</comment>
<feature type="transmembrane region" description="Helical" evidence="5">
    <location>
        <begin position="70"/>
        <end position="89"/>
    </location>
</feature>
<evidence type="ECO:0000259" key="6">
    <source>
        <dbReference type="PROSITE" id="PS50928"/>
    </source>
</evidence>
<reference evidence="7" key="1">
    <citation type="journal article" date="2014" name="Int. J. Syst. Evol. Microbiol.">
        <title>Complete genome sequence of Corynebacterium casei LMG S-19264T (=DSM 44701T), isolated from a smear-ripened cheese.</title>
        <authorList>
            <consortium name="US DOE Joint Genome Institute (JGI-PGF)"/>
            <person name="Walter F."/>
            <person name="Albersmeier A."/>
            <person name="Kalinowski J."/>
            <person name="Ruckert C."/>
        </authorList>
    </citation>
    <scope>NUCLEOTIDE SEQUENCE</scope>
    <source>
        <strain evidence="7">CGMCC 1.10859</strain>
    </source>
</reference>
<dbReference type="SUPFAM" id="SSF161098">
    <property type="entry name" value="MetI-like"/>
    <property type="match status" value="1"/>
</dbReference>
<comment type="caution">
    <text evidence="7">The sequence shown here is derived from an EMBL/GenBank/DDBJ whole genome shotgun (WGS) entry which is preliminary data.</text>
</comment>
<feature type="transmembrane region" description="Helical" evidence="5">
    <location>
        <begin position="96"/>
        <end position="123"/>
    </location>
</feature>
<evidence type="ECO:0000256" key="4">
    <source>
        <dbReference type="ARBA" id="ARBA00023136"/>
    </source>
</evidence>
<organism evidence="7 10">
    <name type="scientific">Allgaiera indica</name>
    <dbReference type="NCBI Taxonomy" id="765699"/>
    <lineage>
        <taxon>Bacteria</taxon>
        <taxon>Pseudomonadati</taxon>
        <taxon>Pseudomonadota</taxon>
        <taxon>Alphaproteobacteria</taxon>
        <taxon>Rhodobacterales</taxon>
        <taxon>Paracoccaceae</taxon>
        <taxon>Allgaiera</taxon>
    </lineage>
</organism>
<evidence type="ECO:0000256" key="3">
    <source>
        <dbReference type="ARBA" id="ARBA00022989"/>
    </source>
</evidence>